<dbReference type="PANTHER" id="PTHR44591:SF23">
    <property type="entry name" value="CHEY SUBFAMILY"/>
    <property type="match status" value="1"/>
</dbReference>
<dbReference type="Pfam" id="PF22233">
    <property type="entry name" value="PhyR_sigma-like"/>
    <property type="match status" value="1"/>
</dbReference>
<dbReference type="InterPro" id="IPR011006">
    <property type="entry name" value="CheY-like_superfamily"/>
</dbReference>
<sequence>MDTETVLALLPQLRRYARALTGSQMRGDTYVRLCLETILEEPARMRSSATKLELFRVFHDGWRAINRQPQDECPPALAAIRRVEHGLAELPSVERQLLLLTCLEGFSLTEAAGIVGLDVGDAQTVLSKAQQAVRLETSVPIMIIEDEPLIAMDLARIVGEMGHVVCATAARQTQAIELARSKKPSLILADIQLSGDESGIVAVRDILKSVDVPVIFVTGYPERLLTGEDIEPAFVMTKPFDPEALKMFISQALAVLPPPLDRTKDVA</sequence>
<keyword evidence="1 2" id="KW-0597">Phosphoprotein</keyword>
<dbReference type="Gene3D" id="1.20.140.160">
    <property type="match status" value="1"/>
</dbReference>
<dbReference type="SUPFAM" id="SSF52172">
    <property type="entry name" value="CheY-like"/>
    <property type="match status" value="1"/>
</dbReference>
<dbReference type="InterPro" id="IPR053866">
    <property type="entry name" value="PhyR_sigma2"/>
</dbReference>
<feature type="domain" description="Response regulatory" evidence="3">
    <location>
        <begin position="140"/>
        <end position="253"/>
    </location>
</feature>
<dbReference type="InterPro" id="IPR001789">
    <property type="entry name" value="Sig_transdc_resp-reg_receiver"/>
</dbReference>
<proteinExistence type="predicted"/>
<dbReference type="Proteomes" id="UP000516369">
    <property type="component" value="Chromosome"/>
</dbReference>
<evidence type="ECO:0000313" key="4">
    <source>
        <dbReference type="EMBL" id="QNT68180.1"/>
    </source>
</evidence>
<dbReference type="SUPFAM" id="SSF88659">
    <property type="entry name" value="Sigma3 and sigma4 domains of RNA polymerase sigma factors"/>
    <property type="match status" value="1"/>
</dbReference>
<dbReference type="CDD" id="cd17540">
    <property type="entry name" value="REC_PhyR"/>
    <property type="match status" value="1"/>
</dbReference>
<evidence type="ECO:0000313" key="5">
    <source>
        <dbReference type="Proteomes" id="UP000516369"/>
    </source>
</evidence>
<dbReference type="EMBL" id="CP053923">
    <property type="protein sequence ID" value="QNT68180.1"/>
    <property type="molecule type" value="Genomic_DNA"/>
</dbReference>
<dbReference type="InterPro" id="IPR050595">
    <property type="entry name" value="Bact_response_regulator"/>
</dbReference>
<dbReference type="SMART" id="SM00448">
    <property type="entry name" value="REC"/>
    <property type="match status" value="1"/>
</dbReference>
<reference evidence="4 5" key="1">
    <citation type="submission" date="2020-05" db="EMBL/GenBank/DDBJ databases">
        <title>Complete closed genome sequence of Defluviicoccus vanus.</title>
        <authorList>
            <person name="Bessarab I."/>
            <person name="Arumugam K."/>
            <person name="Maszenan A.M."/>
            <person name="Seviour R.J."/>
            <person name="Williams R.B."/>
        </authorList>
    </citation>
    <scope>NUCLEOTIDE SEQUENCE [LARGE SCALE GENOMIC DNA]</scope>
    <source>
        <strain evidence="4 5">Ben 114</strain>
    </source>
</reference>
<evidence type="ECO:0000259" key="3">
    <source>
        <dbReference type="PROSITE" id="PS50110"/>
    </source>
</evidence>
<evidence type="ECO:0000256" key="2">
    <source>
        <dbReference type="PROSITE-ProRule" id="PRU00169"/>
    </source>
</evidence>
<accession>A0A7H1MXJ4</accession>
<dbReference type="KEGG" id="dvn:HQ394_00865"/>
<dbReference type="InterPro" id="IPR053867">
    <property type="entry name" value="PhyR_sigma4"/>
</dbReference>
<organism evidence="4 5">
    <name type="scientific">Defluviicoccus vanus</name>
    <dbReference type="NCBI Taxonomy" id="111831"/>
    <lineage>
        <taxon>Bacteria</taxon>
        <taxon>Pseudomonadati</taxon>
        <taxon>Pseudomonadota</taxon>
        <taxon>Alphaproteobacteria</taxon>
        <taxon>Rhodospirillales</taxon>
        <taxon>Rhodospirillaceae</taxon>
        <taxon>Defluviicoccus</taxon>
    </lineage>
</organism>
<evidence type="ECO:0000256" key="1">
    <source>
        <dbReference type="ARBA" id="ARBA00022553"/>
    </source>
</evidence>
<dbReference type="RefSeq" id="WP_190261622.1">
    <property type="nucleotide sequence ID" value="NZ_CP053923.1"/>
</dbReference>
<dbReference type="Gene3D" id="3.40.50.2300">
    <property type="match status" value="1"/>
</dbReference>
<dbReference type="AlphaFoldDB" id="A0A7H1MXJ4"/>
<keyword evidence="5" id="KW-1185">Reference proteome</keyword>
<dbReference type="PANTHER" id="PTHR44591">
    <property type="entry name" value="STRESS RESPONSE REGULATOR PROTEIN 1"/>
    <property type="match status" value="1"/>
</dbReference>
<dbReference type="GO" id="GO:0000160">
    <property type="term" value="P:phosphorelay signal transduction system"/>
    <property type="evidence" value="ECO:0007669"/>
    <property type="project" value="InterPro"/>
</dbReference>
<protein>
    <submittedName>
        <fullName evidence="4">Response regulator</fullName>
    </submittedName>
</protein>
<gene>
    <name evidence="4" type="ORF">HQ394_00865</name>
</gene>
<dbReference type="Pfam" id="PF22029">
    <property type="entry name" value="PhyR_sigma2"/>
    <property type="match status" value="1"/>
</dbReference>
<dbReference type="InterPro" id="IPR013324">
    <property type="entry name" value="RNA_pol_sigma_r3/r4-like"/>
</dbReference>
<dbReference type="NCBIfam" id="NF006623">
    <property type="entry name" value="PRK09191.1"/>
    <property type="match status" value="1"/>
</dbReference>
<feature type="modified residue" description="4-aspartylphosphate" evidence="2">
    <location>
        <position position="190"/>
    </location>
</feature>
<dbReference type="Pfam" id="PF00072">
    <property type="entry name" value="Response_reg"/>
    <property type="match status" value="1"/>
</dbReference>
<dbReference type="PROSITE" id="PS50110">
    <property type="entry name" value="RESPONSE_REGULATORY"/>
    <property type="match status" value="1"/>
</dbReference>
<name>A0A7H1MXJ4_9PROT</name>